<dbReference type="InterPro" id="IPR041622">
    <property type="entry name" value="SLATT_fungi"/>
</dbReference>
<keyword evidence="2" id="KW-0472">Membrane</keyword>
<gene>
    <name evidence="4" type="ORF">B0H66DRAFT_539649</name>
</gene>
<keyword evidence="5" id="KW-1185">Reference proteome</keyword>
<evidence type="ECO:0000313" key="5">
    <source>
        <dbReference type="Proteomes" id="UP001283341"/>
    </source>
</evidence>
<dbReference type="EMBL" id="JAUEDM010000001">
    <property type="protein sequence ID" value="KAK3328885.1"/>
    <property type="molecule type" value="Genomic_DNA"/>
</dbReference>
<keyword evidence="2" id="KW-0812">Transmembrane</keyword>
<accession>A0AAE0IPT5</accession>
<sequence>MSFPSQNTTTGASGPPPAGGGGTIARAATTILNTPPTPNLNGPFPGSIPRADTGIFWGMPAGLHLRGTNDENLIIFRRPVGINNTLTNAAACQTLEEGRRRATVMYAAVLAAQTTKRTAHLLVSVLIYVSHFSQIIISASLTALGPTAGDHTIIITLLGAINRVIAGVLALIKCQGLGERLRQDQTEFLETAGLDRVD</sequence>
<evidence type="ECO:0000256" key="1">
    <source>
        <dbReference type="SAM" id="MobiDB-lite"/>
    </source>
</evidence>
<feature type="transmembrane region" description="Helical" evidence="2">
    <location>
        <begin position="121"/>
        <end position="141"/>
    </location>
</feature>
<protein>
    <recommendedName>
        <fullName evidence="3">SMODS and SLOG-associating 2TM effector domain-containing protein</fullName>
    </recommendedName>
</protein>
<feature type="transmembrane region" description="Helical" evidence="2">
    <location>
        <begin position="153"/>
        <end position="172"/>
    </location>
</feature>
<feature type="domain" description="SMODS and SLOG-associating 2TM effector" evidence="3">
    <location>
        <begin position="109"/>
        <end position="188"/>
    </location>
</feature>
<comment type="caution">
    <text evidence="4">The sequence shown here is derived from an EMBL/GenBank/DDBJ whole genome shotgun (WGS) entry which is preliminary data.</text>
</comment>
<name>A0AAE0IPT5_9PEZI</name>
<evidence type="ECO:0000256" key="2">
    <source>
        <dbReference type="SAM" id="Phobius"/>
    </source>
</evidence>
<reference evidence="4" key="2">
    <citation type="submission" date="2023-06" db="EMBL/GenBank/DDBJ databases">
        <authorList>
            <consortium name="Lawrence Berkeley National Laboratory"/>
            <person name="Haridas S."/>
            <person name="Hensen N."/>
            <person name="Bonometti L."/>
            <person name="Westerberg I."/>
            <person name="Brannstrom I.O."/>
            <person name="Guillou S."/>
            <person name="Cros-Aarteil S."/>
            <person name="Calhoun S."/>
            <person name="Kuo A."/>
            <person name="Mondo S."/>
            <person name="Pangilinan J."/>
            <person name="Riley R."/>
            <person name="Labutti K."/>
            <person name="Andreopoulos B."/>
            <person name="Lipzen A."/>
            <person name="Chen C."/>
            <person name="Yanf M."/>
            <person name="Daum C."/>
            <person name="Ng V."/>
            <person name="Clum A."/>
            <person name="Steindorff A."/>
            <person name="Ohm R."/>
            <person name="Martin F."/>
            <person name="Silar P."/>
            <person name="Natvig D."/>
            <person name="Lalanne C."/>
            <person name="Gautier V."/>
            <person name="Ament-Velasquez S.L."/>
            <person name="Kruys A."/>
            <person name="Hutchinson M.I."/>
            <person name="Powell A.J."/>
            <person name="Barry K."/>
            <person name="Miller A.N."/>
            <person name="Grigoriev I.V."/>
            <person name="Debuchy R."/>
            <person name="Gladieux P."/>
            <person name="Thoren M.H."/>
            <person name="Johannesson H."/>
        </authorList>
    </citation>
    <scope>NUCLEOTIDE SEQUENCE</scope>
    <source>
        <strain evidence="4">CBS 118394</strain>
    </source>
</reference>
<keyword evidence="2" id="KW-1133">Transmembrane helix</keyword>
<evidence type="ECO:0000259" key="3">
    <source>
        <dbReference type="Pfam" id="PF18142"/>
    </source>
</evidence>
<organism evidence="4 5">
    <name type="scientific">Apodospora peruviana</name>
    <dbReference type="NCBI Taxonomy" id="516989"/>
    <lineage>
        <taxon>Eukaryota</taxon>
        <taxon>Fungi</taxon>
        <taxon>Dikarya</taxon>
        <taxon>Ascomycota</taxon>
        <taxon>Pezizomycotina</taxon>
        <taxon>Sordariomycetes</taxon>
        <taxon>Sordariomycetidae</taxon>
        <taxon>Sordariales</taxon>
        <taxon>Lasiosphaeriaceae</taxon>
        <taxon>Apodospora</taxon>
    </lineage>
</organism>
<dbReference type="AlphaFoldDB" id="A0AAE0IPT5"/>
<dbReference type="Proteomes" id="UP001283341">
    <property type="component" value="Unassembled WGS sequence"/>
</dbReference>
<proteinExistence type="predicted"/>
<dbReference type="Pfam" id="PF18142">
    <property type="entry name" value="SLATT_fungal"/>
    <property type="match status" value="1"/>
</dbReference>
<feature type="region of interest" description="Disordered" evidence="1">
    <location>
        <begin position="1"/>
        <end position="24"/>
    </location>
</feature>
<dbReference type="PANTHER" id="PTHR38793:SF3">
    <property type="entry name" value="SMODS AND SLOG-ASSOCIATING 2TM EFFECTOR DOMAIN-CONTAINING PROTEIN"/>
    <property type="match status" value="1"/>
</dbReference>
<dbReference type="NCBIfam" id="NF033635">
    <property type="entry name" value="SLATT_fungal"/>
    <property type="match status" value="1"/>
</dbReference>
<dbReference type="PANTHER" id="PTHR38793">
    <property type="entry name" value="SLATT_FUNGAL DOMAIN-CONTAINING PROTEIN-RELATED"/>
    <property type="match status" value="1"/>
</dbReference>
<reference evidence="4" key="1">
    <citation type="journal article" date="2023" name="Mol. Phylogenet. Evol.">
        <title>Genome-scale phylogeny and comparative genomics of the fungal order Sordariales.</title>
        <authorList>
            <person name="Hensen N."/>
            <person name="Bonometti L."/>
            <person name="Westerberg I."/>
            <person name="Brannstrom I.O."/>
            <person name="Guillou S."/>
            <person name="Cros-Aarteil S."/>
            <person name="Calhoun S."/>
            <person name="Haridas S."/>
            <person name="Kuo A."/>
            <person name="Mondo S."/>
            <person name="Pangilinan J."/>
            <person name="Riley R."/>
            <person name="LaButti K."/>
            <person name="Andreopoulos B."/>
            <person name="Lipzen A."/>
            <person name="Chen C."/>
            <person name="Yan M."/>
            <person name="Daum C."/>
            <person name="Ng V."/>
            <person name="Clum A."/>
            <person name="Steindorff A."/>
            <person name="Ohm R.A."/>
            <person name="Martin F."/>
            <person name="Silar P."/>
            <person name="Natvig D.O."/>
            <person name="Lalanne C."/>
            <person name="Gautier V."/>
            <person name="Ament-Velasquez S.L."/>
            <person name="Kruys A."/>
            <person name="Hutchinson M.I."/>
            <person name="Powell A.J."/>
            <person name="Barry K."/>
            <person name="Miller A.N."/>
            <person name="Grigoriev I.V."/>
            <person name="Debuchy R."/>
            <person name="Gladieux P."/>
            <person name="Hiltunen Thoren M."/>
            <person name="Johannesson H."/>
        </authorList>
    </citation>
    <scope>NUCLEOTIDE SEQUENCE</scope>
    <source>
        <strain evidence="4">CBS 118394</strain>
    </source>
</reference>
<evidence type="ECO:0000313" key="4">
    <source>
        <dbReference type="EMBL" id="KAK3328885.1"/>
    </source>
</evidence>